<feature type="region of interest" description="Disordered" evidence="1">
    <location>
        <begin position="139"/>
        <end position="158"/>
    </location>
</feature>
<organism evidence="3 4">
    <name type="scientific">Vitis vinifera</name>
    <name type="common">Grape</name>
    <dbReference type="NCBI Taxonomy" id="29760"/>
    <lineage>
        <taxon>Eukaryota</taxon>
        <taxon>Viridiplantae</taxon>
        <taxon>Streptophyta</taxon>
        <taxon>Embryophyta</taxon>
        <taxon>Tracheophyta</taxon>
        <taxon>Spermatophyta</taxon>
        <taxon>Magnoliopsida</taxon>
        <taxon>eudicotyledons</taxon>
        <taxon>Gunneridae</taxon>
        <taxon>Pentapetalae</taxon>
        <taxon>rosids</taxon>
        <taxon>Vitales</taxon>
        <taxon>Vitaceae</taxon>
        <taxon>Viteae</taxon>
        <taxon>Vitis</taxon>
    </lineage>
</organism>
<sequence>MPIFVLSSHFLPPLSSPSIMMNPPDFFSSGGDGPSPQRRELQIQGPRPSPLKVSKESHKIKKPPTAPLPAHRQTAPPPPENQNREPVIIYTISPKVIHTTVNDFLSVVQRLTGNYATSPSASDLAASGAGDLSPAARLASIEKTSPPKERDRGGGGGVGVMGLVEGVEVGQIPGILSPAPATLPPIPPGFFSPAPDPQTLSVLQDLNYFLQGSSFISSPSNLLSAPIISPTLSPDFLSQFLDF</sequence>
<dbReference type="PANTHER" id="PTHR33143">
    <property type="entry name" value="F16F4.1 PROTEIN-RELATED"/>
    <property type="match status" value="1"/>
</dbReference>
<dbReference type="Proteomes" id="UP001227230">
    <property type="component" value="Chromosome 4"/>
</dbReference>
<evidence type="ECO:0000313" key="3">
    <source>
        <dbReference type="EMBL" id="WJZ86447.1"/>
    </source>
</evidence>
<evidence type="ECO:0000259" key="2">
    <source>
        <dbReference type="Pfam" id="PF05678"/>
    </source>
</evidence>
<name>A0ABY9BV57_VITVI</name>
<evidence type="ECO:0000256" key="1">
    <source>
        <dbReference type="SAM" id="MobiDB-lite"/>
    </source>
</evidence>
<accession>A0ABY9BV57</accession>
<feature type="domain" description="VQ" evidence="2">
    <location>
        <begin position="91"/>
        <end position="117"/>
    </location>
</feature>
<dbReference type="EMBL" id="CP126651">
    <property type="protein sequence ID" value="WJZ86447.1"/>
    <property type="molecule type" value="Genomic_DNA"/>
</dbReference>
<dbReference type="InterPro" id="IPR039607">
    <property type="entry name" value="VQ_8/17/18/20/21/25"/>
</dbReference>
<dbReference type="InterPro" id="IPR008889">
    <property type="entry name" value="VQ"/>
</dbReference>
<proteinExistence type="predicted"/>
<reference evidence="3 4" key="1">
    <citation type="journal article" date="2023" name="Hortic Res">
        <title>The complete reference genome for grapevine (Vitis vinifera L.) genetics and breeding.</title>
        <authorList>
            <person name="Shi X."/>
            <person name="Cao S."/>
            <person name="Wang X."/>
            <person name="Huang S."/>
            <person name="Wang Y."/>
            <person name="Liu Z."/>
            <person name="Liu W."/>
            <person name="Leng X."/>
            <person name="Peng Y."/>
            <person name="Wang N."/>
            <person name="Wang Y."/>
            <person name="Ma Z."/>
            <person name="Xu X."/>
            <person name="Zhang F."/>
            <person name="Xue H."/>
            <person name="Zhong H."/>
            <person name="Wang Y."/>
            <person name="Zhang K."/>
            <person name="Velt A."/>
            <person name="Avia K."/>
            <person name="Holtgrawe D."/>
            <person name="Grimplet J."/>
            <person name="Matus J.T."/>
            <person name="Ware D."/>
            <person name="Wu X."/>
            <person name="Wang H."/>
            <person name="Liu C."/>
            <person name="Fang Y."/>
            <person name="Rustenholz C."/>
            <person name="Cheng Z."/>
            <person name="Xiao H."/>
            <person name="Zhou Y."/>
        </authorList>
    </citation>
    <scope>NUCLEOTIDE SEQUENCE [LARGE SCALE GENOMIC DNA]</scope>
    <source>
        <strain evidence="4">cv. Pinot noir / PN40024</strain>
        <tissue evidence="3">Leaf</tissue>
    </source>
</reference>
<protein>
    <recommendedName>
        <fullName evidence="2">VQ domain-containing protein</fullName>
    </recommendedName>
</protein>
<dbReference type="PANTHER" id="PTHR33143:SF50">
    <property type="entry name" value="PROTEIN MKS1"/>
    <property type="match status" value="1"/>
</dbReference>
<gene>
    <name evidence="3" type="ORF">VitviT2T_005901</name>
</gene>
<keyword evidence="4" id="KW-1185">Reference proteome</keyword>
<dbReference type="Pfam" id="PF05678">
    <property type="entry name" value="VQ"/>
    <property type="match status" value="1"/>
</dbReference>
<evidence type="ECO:0000313" key="4">
    <source>
        <dbReference type="Proteomes" id="UP001227230"/>
    </source>
</evidence>
<feature type="region of interest" description="Disordered" evidence="1">
    <location>
        <begin position="21"/>
        <end position="84"/>
    </location>
</feature>